<name>A0A0D3AZC2_BRAOL</name>
<dbReference type="InterPro" id="IPR059007">
    <property type="entry name" value="ARM_At1g04390"/>
</dbReference>
<dbReference type="HOGENOM" id="CLU_712404_0_0_1"/>
<protein>
    <recommendedName>
        <fullName evidence="1">At1g04390 ARM repeat domain-containing protein</fullName>
    </recommendedName>
</protein>
<dbReference type="SUPFAM" id="SSF48371">
    <property type="entry name" value="ARM repeat"/>
    <property type="match status" value="1"/>
</dbReference>
<evidence type="ECO:0000259" key="1">
    <source>
        <dbReference type="Pfam" id="PF26522"/>
    </source>
</evidence>
<dbReference type="InterPro" id="IPR044953">
    <property type="entry name" value="At1g04390-like"/>
</dbReference>
<dbReference type="EnsemblPlants" id="Bo3g001570.1">
    <property type="protein sequence ID" value="Bo3g001570.1"/>
    <property type="gene ID" value="Bo3g001570"/>
</dbReference>
<evidence type="ECO:0000313" key="2">
    <source>
        <dbReference type="EnsemblPlants" id="Bo3g001570.1"/>
    </source>
</evidence>
<organism evidence="2 3">
    <name type="scientific">Brassica oleracea var. oleracea</name>
    <dbReference type="NCBI Taxonomy" id="109376"/>
    <lineage>
        <taxon>Eukaryota</taxon>
        <taxon>Viridiplantae</taxon>
        <taxon>Streptophyta</taxon>
        <taxon>Embryophyta</taxon>
        <taxon>Tracheophyta</taxon>
        <taxon>Spermatophyta</taxon>
        <taxon>Magnoliopsida</taxon>
        <taxon>eudicotyledons</taxon>
        <taxon>Gunneridae</taxon>
        <taxon>Pentapetalae</taxon>
        <taxon>rosids</taxon>
        <taxon>malvids</taxon>
        <taxon>Brassicales</taxon>
        <taxon>Brassicaceae</taxon>
        <taxon>Brassiceae</taxon>
        <taxon>Brassica</taxon>
    </lineage>
</organism>
<dbReference type="PANTHER" id="PTHR35918:SF1">
    <property type="entry name" value="BTB DOMAIN-CONTAINING PROTEIN"/>
    <property type="match status" value="1"/>
</dbReference>
<dbReference type="Pfam" id="PF26522">
    <property type="entry name" value="ARM_6"/>
    <property type="match status" value="1"/>
</dbReference>
<dbReference type="STRING" id="109376.A0A0D3AZC2"/>
<dbReference type="InterPro" id="IPR016024">
    <property type="entry name" value="ARM-type_fold"/>
</dbReference>
<keyword evidence="3" id="KW-1185">Reference proteome</keyword>
<dbReference type="AlphaFoldDB" id="A0A0D3AZC2"/>
<proteinExistence type="predicted"/>
<dbReference type="PANTHER" id="PTHR35918">
    <property type="entry name" value="OS06G0674800 PROTEIN"/>
    <property type="match status" value="1"/>
</dbReference>
<evidence type="ECO:0000313" key="3">
    <source>
        <dbReference type="Proteomes" id="UP000032141"/>
    </source>
</evidence>
<dbReference type="Proteomes" id="UP000032141">
    <property type="component" value="Chromosome C3"/>
</dbReference>
<reference evidence="2 3" key="1">
    <citation type="journal article" date="2014" name="Genome Biol.">
        <title>Transcriptome and methylome profiling reveals relics of genome dominance in the mesopolyploid Brassica oleracea.</title>
        <authorList>
            <person name="Parkin I.A."/>
            <person name="Koh C."/>
            <person name="Tang H."/>
            <person name="Robinson S.J."/>
            <person name="Kagale S."/>
            <person name="Clarke W.E."/>
            <person name="Town C.D."/>
            <person name="Nixon J."/>
            <person name="Krishnakumar V."/>
            <person name="Bidwell S.L."/>
            <person name="Denoeud F."/>
            <person name="Belcram H."/>
            <person name="Links M.G."/>
            <person name="Just J."/>
            <person name="Clarke C."/>
            <person name="Bender T."/>
            <person name="Huebert T."/>
            <person name="Mason A.S."/>
            <person name="Pires J.C."/>
            <person name="Barker G."/>
            <person name="Moore J."/>
            <person name="Walley P.G."/>
            <person name="Manoli S."/>
            <person name="Batley J."/>
            <person name="Edwards D."/>
            <person name="Nelson M.N."/>
            <person name="Wang X."/>
            <person name="Paterson A.H."/>
            <person name="King G."/>
            <person name="Bancroft I."/>
            <person name="Chalhoub B."/>
            <person name="Sharpe A.G."/>
        </authorList>
    </citation>
    <scope>NUCLEOTIDE SEQUENCE</scope>
    <source>
        <strain evidence="2 3">cv. TO1000</strain>
    </source>
</reference>
<accession>A0A0D3AZC2</accession>
<dbReference type="Gramene" id="Bo3g001570.1">
    <property type="protein sequence ID" value="Bo3g001570.1"/>
    <property type="gene ID" value="Bo3g001570"/>
</dbReference>
<sequence length="388" mass="43666">MAGEGERVEIIANDQGNRTTPVTNAKRLLGPRFNDRSDWPSDFEAKPATRVFWDVNEFPVPLDMPPKNVYEKIKTCIVANDCYTVDLTIWAYVKKQHLSDHLVREYKENGITFLDERTNLYINPKEITVIVLSVRISKLTDLIQPSDSLYIIGYNVLLAAPHYLPPRFELATSKSSEWLAKSLSTASDAHRYKNRAVVDLAANVLIKLLRIVAPSLLQPYSLNLMESLSPLLSVQQTEVSLPCVVAFNTILANVRETKEKEVWRILEEGKTVVSVVGNLQNFYVGNVSVERYSVWKNPDLMGLLESLSQKPHMGLRFAALKLYSSVGMKRIRISEIFGVPGSESVSISSVISRSRLGSVPCGYPGLGYPDRYHDPASIRIRIQSRQNN</sequence>
<reference evidence="2" key="2">
    <citation type="submission" date="2015-03" db="UniProtKB">
        <authorList>
            <consortium name="EnsemblPlants"/>
        </authorList>
    </citation>
    <scope>IDENTIFICATION</scope>
</reference>
<feature type="domain" description="At1g04390 ARM repeat" evidence="1">
    <location>
        <begin position="235"/>
        <end position="290"/>
    </location>
</feature>